<dbReference type="PRINTS" id="PR00625">
    <property type="entry name" value="JDOMAIN"/>
</dbReference>
<dbReference type="Gene3D" id="2.60.260.20">
    <property type="entry name" value="Urease metallochaperone UreE, N-terminal domain"/>
    <property type="match status" value="2"/>
</dbReference>
<evidence type="ECO:0000313" key="8">
    <source>
        <dbReference type="Proteomes" id="UP000605201"/>
    </source>
</evidence>
<feature type="domain" description="J" evidence="6">
    <location>
        <begin position="5"/>
        <end position="70"/>
    </location>
</feature>
<keyword evidence="2" id="KW-0677">Repeat</keyword>
<dbReference type="SUPFAM" id="SSF46565">
    <property type="entry name" value="Chaperone J-domain"/>
    <property type="match status" value="1"/>
</dbReference>
<proteinExistence type="predicted"/>
<evidence type="ECO:0000256" key="1">
    <source>
        <dbReference type="ARBA" id="ARBA00022723"/>
    </source>
</evidence>
<dbReference type="GO" id="GO:0005737">
    <property type="term" value="C:cytoplasm"/>
    <property type="evidence" value="ECO:0007669"/>
    <property type="project" value="TreeGrafter"/>
</dbReference>
<dbReference type="PANTHER" id="PTHR43096:SF52">
    <property type="entry name" value="DNAJ HOMOLOG 1, MITOCHONDRIAL-RELATED"/>
    <property type="match status" value="1"/>
</dbReference>
<dbReference type="Gene3D" id="1.10.287.110">
    <property type="entry name" value="DnaJ domain"/>
    <property type="match status" value="1"/>
</dbReference>
<accession>A0A8J6P1B0</accession>
<dbReference type="GO" id="GO:0042026">
    <property type="term" value="P:protein refolding"/>
    <property type="evidence" value="ECO:0007669"/>
    <property type="project" value="TreeGrafter"/>
</dbReference>
<dbReference type="FunFam" id="1.10.287.110:FF:000034">
    <property type="entry name" value="Chaperone protein DnaJ"/>
    <property type="match status" value="1"/>
</dbReference>
<dbReference type="SMART" id="SM00271">
    <property type="entry name" value="DnaJ"/>
    <property type="match status" value="1"/>
</dbReference>
<dbReference type="SUPFAM" id="SSF49493">
    <property type="entry name" value="HSP40/DnaJ peptide-binding domain"/>
    <property type="match status" value="2"/>
</dbReference>
<dbReference type="PROSITE" id="PS50076">
    <property type="entry name" value="DNAJ_2"/>
    <property type="match status" value="1"/>
</dbReference>
<evidence type="ECO:0000259" key="6">
    <source>
        <dbReference type="PROSITE" id="PS50076"/>
    </source>
</evidence>
<dbReference type="PANTHER" id="PTHR43096">
    <property type="entry name" value="DNAJ HOMOLOG 1, MITOCHONDRIAL-RELATED"/>
    <property type="match status" value="1"/>
</dbReference>
<evidence type="ECO:0000256" key="5">
    <source>
        <dbReference type="ARBA" id="ARBA00023186"/>
    </source>
</evidence>
<keyword evidence="4" id="KW-0862">Zinc</keyword>
<evidence type="ECO:0000313" key="7">
    <source>
        <dbReference type="EMBL" id="MBC8431025.1"/>
    </source>
</evidence>
<gene>
    <name evidence="7" type="ORF">H8D96_03805</name>
</gene>
<dbReference type="EMBL" id="JACNIG010000103">
    <property type="protein sequence ID" value="MBC8431025.1"/>
    <property type="molecule type" value="Genomic_DNA"/>
</dbReference>
<dbReference type="FunFam" id="2.60.260.20:FF:000005">
    <property type="entry name" value="Chaperone protein dnaJ 1, mitochondrial"/>
    <property type="match status" value="1"/>
</dbReference>
<name>A0A8J6P1B0_9BACT</name>
<evidence type="ECO:0000256" key="3">
    <source>
        <dbReference type="ARBA" id="ARBA00022771"/>
    </source>
</evidence>
<evidence type="ECO:0000256" key="4">
    <source>
        <dbReference type="ARBA" id="ARBA00022833"/>
    </source>
</evidence>
<dbReference type="GO" id="GO:0008270">
    <property type="term" value="F:zinc ion binding"/>
    <property type="evidence" value="ECO:0007669"/>
    <property type="project" value="UniProtKB-KW"/>
</dbReference>
<dbReference type="InterPro" id="IPR002939">
    <property type="entry name" value="DnaJ_C"/>
</dbReference>
<reference evidence="7 8" key="1">
    <citation type="submission" date="2020-08" db="EMBL/GenBank/DDBJ databases">
        <title>Bridging the membrane lipid divide: bacteria of the FCB group superphylum have the potential to synthesize archaeal ether lipids.</title>
        <authorList>
            <person name="Villanueva L."/>
            <person name="Von Meijenfeldt F.A.B."/>
            <person name="Westbye A.B."/>
            <person name="Yadav S."/>
            <person name="Hopmans E.C."/>
            <person name="Dutilh B.E."/>
            <person name="Sinninghe Damste J.S."/>
        </authorList>
    </citation>
    <scope>NUCLEOTIDE SEQUENCE [LARGE SCALE GENOMIC DNA]</scope>
    <source>
        <strain evidence="7">NIOZ-UU17</strain>
    </source>
</reference>
<comment type="caution">
    <text evidence="7">The sequence shown here is derived from an EMBL/GenBank/DDBJ whole genome shotgun (WGS) entry which is preliminary data.</text>
</comment>
<dbReference type="PROSITE" id="PS00636">
    <property type="entry name" value="DNAJ_1"/>
    <property type="match status" value="1"/>
</dbReference>
<dbReference type="CDD" id="cd06257">
    <property type="entry name" value="DnaJ"/>
    <property type="match status" value="1"/>
</dbReference>
<dbReference type="Proteomes" id="UP000605201">
    <property type="component" value="Unassembled WGS sequence"/>
</dbReference>
<dbReference type="AlphaFoldDB" id="A0A8J6P1B0"/>
<keyword evidence="5" id="KW-0143">Chaperone</keyword>
<dbReference type="InterPro" id="IPR008971">
    <property type="entry name" value="HSP40/DnaJ_pept-bd"/>
</dbReference>
<dbReference type="InterPro" id="IPR001623">
    <property type="entry name" value="DnaJ_domain"/>
</dbReference>
<dbReference type="Pfam" id="PF01556">
    <property type="entry name" value="DnaJ_C"/>
    <property type="match status" value="1"/>
</dbReference>
<dbReference type="InterPro" id="IPR036869">
    <property type="entry name" value="J_dom_sf"/>
</dbReference>
<keyword evidence="1" id="KW-0479">Metal-binding</keyword>
<dbReference type="CDD" id="cd10747">
    <property type="entry name" value="DnaJ_C"/>
    <property type="match status" value="1"/>
</dbReference>
<keyword evidence="3" id="KW-0863">Zinc-finger</keyword>
<dbReference type="GO" id="GO:0051082">
    <property type="term" value="F:unfolded protein binding"/>
    <property type="evidence" value="ECO:0007669"/>
    <property type="project" value="InterPro"/>
</dbReference>
<dbReference type="InterPro" id="IPR018253">
    <property type="entry name" value="DnaJ_domain_CS"/>
</dbReference>
<protein>
    <submittedName>
        <fullName evidence="7">J domain-containing protein</fullName>
    </submittedName>
</protein>
<evidence type="ECO:0000256" key="2">
    <source>
        <dbReference type="ARBA" id="ARBA00022737"/>
    </source>
</evidence>
<organism evidence="7 8">
    <name type="scientific">Candidatus Desulfatibia vada</name>
    <dbReference type="NCBI Taxonomy" id="2841696"/>
    <lineage>
        <taxon>Bacteria</taxon>
        <taxon>Pseudomonadati</taxon>
        <taxon>Thermodesulfobacteriota</taxon>
        <taxon>Desulfobacteria</taxon>
        <taxon>Desulfobacterales</taxon>
        <taxon>Desulfobacterales incertae sedis</taxon>
        <taxon>Candidatus Desulfatibia</taxon>
    </lineage>
</organism>
<dbReference type="Pfam" id="PF00226">
    <property type="entry name" value="DnaJ"/>
    <property type="match status" value="1"/>
</dbReference>
<sequence length="305" mass="34061">MSETDYYKILGVKRKASGEDIKKAYRKLAMKYHPDHAKGDKTAEEKFKKISEAYAVLSDKEKRQQYDTFGSTGFQQRYSQEDIFRGFDFADILKEFGFGGGDRFSRGPGGMRFSFGGDSPYGSRARQQQSLQKGADLVYELPLTLLEVATGTTKTISFQHQERSEKLTVKIPKGMISGKKLRIAGKGEPSPFGGPAGDLYIKAKVLGDPDYDVHGHDLYTKREIKLSEAILGTSISVPTITRKELSLKIPPGTKHKTKMRLAGHGLPHMNAKDQGNFYVYIHVNMPKKLSENQKKLVKQLADAGM</sequence>